<keyword evidence="3" id="KW-1185">Reference proteome</keyword>
<feature type="chain" id="PRO_5037686886" evidence="2">
    <location>
        <begin position="23"/>
        <end position="187"/>
    </location>
</feature>
<evidence type="ECO:0000256" key="1">
    <source>
        <dbReference type="SAM" id="Phobius"/>
    </source>
</evidence>
<keyword evidence="1" id="KW-0472">Membrane</keyword>
<name>A0A914VNK1_9BILA</name>
<evidence type="ECO:0000313" key="3">
    <source>
        <dbReference type="Proteomes" id="UP000887566"/>
    </source>
</evidence>
<reference evidence="4" key="1">
    <citation type="submission" date="2022-11" db="UniProtKB">
        <authorList>
            <consortium name="WormBaseParasite"/>
        </authorList>
    </citation>
    <scope>IDENTIFICATION</scope>
</reference>
<feature type="transmembrane region" description="Helical" evidence="1">
    <location>
        <begin position="59"/>
        <end position="77"/>
    </location>
</feature>
<proteinExistence type="predicted"/>
<feature type="signal peptide" evidence="2">
    <location>
        <begin position="1"/>
        <end position="22"/>
    </location>
</feature>
<keyword evidence="1" id="KW-0812">Transmembrane</keyword>
<organism evidence="3 4">
    <name type="scientific">Plectus sambesii</name>
    <dbReference type="NCBI Taxonomy" id="2011161"/>
    <lineage>
        <taxon>Eukaryota</taxon>
        <taxon>Metazoa</taxon>
        <taxon>Ecdysozoa</taxon>
        <taxon>Nematoda</taxon>
        <taxon>Chromadorea</taxon>
        <taxon>Plectida</taxon>
        <taxon>Plectina</taxon>
        <taxon>Plectoidea</taxon>
        <taxon>Plectidae</taxon>
        <taxon>Plectus</taxon>
    </lineage>
</organism>
<evidence type="ECO:0000313" key="4">
    <source>
        <dbReference type="WBParaSite" id="PSAMB.scaffold2226size25231.g16914.t1"/>
    </source>
</evidence>
<evidence type="ECO:0000256" key="2">
    <source>
        <dbReference type="SAM" id="SignalP"/>
    </source>
</evidence>
<accession>A0A914VNK1</accession>
<sequence length="187" mass="20869">MNPQMLAAFLGAILLFHSTAMASVYLPNSFFKLRPLHPSARKASHATARRSGYSLSINMHYMLTGTIVAVFIAFTVAQDHEAQKRGMREFYFLQQVGKNGEPAAWRDQLHQLRAEMSEVAPLSATLPPVDNTPSLPIPTSDLEQMIEKDDPILARAEFKRTNARAANTIRRIVARLVALGIGRWGQR</sequence>
<dbReference type="WBParaSite" id="PSAMB.scaffold2226size25231.g16914.t1">
    <property type="protein sequence ID" value="PSAMB.scaffold2226size25231.g16914.t1"/>
    <property type="gene ID" value="PSAMB.scaffold2226size25231.g16914"/>
</dbReference>
<protein>
    <submittedName>
        <fullName evidence="4">Uncharacterized protein</fullName>
    </submittedName>
</protein>
<keyword evidence="1" id="KW-1133">Transmembrane helix</keyword>
<keyword evidence="2" id="KW-0732">Signal</keyword>
<dbReference type="AlphaFoldDB" id="A0A914VNK1"/>
<dbReference type="Proteomes" id="UP000887566">
    <property type="component" value="Unplaced"/>
</dbReference>